<dbReference type="GO" id="GO:0035329">
    <property type="term" value="P:hippo signaling"/>
    <property type="evidence" value="ECO:0007669"/>
    <property type="project" value="InterPro"/>
</dbReference>
<dbReference type="GO" id="GO:0005829">
    <property type="term" value="C:cytosol"/>
    <property type="evidence" value="ECO:0007669"/>
    <property type="project" value="TreeGrafter"/>
</dbReference>
<organism evidence="2 3">
    <name type="scientific">Argiope bruennichi</name>
    <name type="common">Wasp spider</name>
    <name type="synonym">Aranea bruennichi</name>
    <dbReference type="NCBI Taxonomy" id="94029"/>
    <lineage>
        <taxon>Eukaryota</taxon>
        <taxon>Metazoa</taxon>
        <taxon>Ecdysozoa</taxon>
        <taxon>Arthropoda</taxon>
        <taxon>Chelicerata</taxon>
        <taxon>Arachnida</taxon>
        <taxon>Araneae</taxon>
        <taxon>Araneomorphae</taxon>
        <taxon>Entelegynae</taxon>
        <taxon>Araneoidea</taxon>
        <taxon>Araneidae</taxon>
        <taxon>Argiope</taxon>
    </lineage>
</organism>
<dbReference type="PANTHER" id="PTHR47522:SF2">
    <property type="entry name" value="PROTEIN SALVADOR HOMOLOG 1"/>
    <property type="match status" value="1"/>
</dbReference>
<sequence length="463" mass="52062">MLSSKKKDLKYLSDGVAGKYVKKDTPPDLPVLNVWTAVNQQPPKKVISLTRRLSDKSSKESPKEIPRPPPQPTSLAQKCAKASQSHVQPKVTTQSLPSSPHIGPLQRPSPIPQPSSTVTIGAQRGLQSPVVNPLPPPFTSKVNSTPRVDNSRLGSSTSENFLRINSFGQLQETESPSPSSNLSRFQSHIYVNHYVRNSSSENDNRICEVDNDGIPIKTKDDNIGSRRCVTVPAAVSIIEVPGNIKVEAEHPPEIAYQQDDSIQIHLYHQQIQQQYAPEIRQEKVEPVHFQSQIGLSNSGQIQAVTNIYSHTYQNIPESTTQLPYSAAFVTTTRVQQSLERGRKTTSPNGSFPPYQFHFQKDHITKLAQYEHPCAPQYGQSSAVMYQASLLSQNRQPPPRHTNFHQHNVIVPANPYLTEEIPHWLYVYSKAPVELDHKLKWELFKLPELDCFQTKVENGLYRRN</sequence>
<reference evidence="2" key="2">
    <citation type="submission" date="2020-06" db="EMBL/GenBank/DDBJ databases">
        <authorList>
            <person name="Sheffer M."/>
        </authorList>
    </citation>
    <scope>NUCLEOTIDE SEQUENCE</scope>
</reference>
<dbReference type="EMBL" id="JABXBU010000015">
    <property type="protein sequence ID" value="KAF8787220.1"/>
    <property type="molecule type" value="Genomic_DNA"/>
</dbReference>
<gene>
    <name evidence="2" type="ORF">HNY73_008842</name>
</gene>
<dbReference type="GO" id="GO:0043065">
    <property type="term" value="P:positive regulation of apoptotic process"/>
    <property type="evidence" value="ECO:0007669"/>
    <property type="project" value="TreeGrafter"/>
</dbReference>
<accession>A0A8T0FD29</accession>
<dbReference type="AlphaFoldDB" id="A0A8T0FD29"/>
<dbReference type="GO" id="GO:0008285">
    <property type="term" value="P:negative regulation of cell population proliferation"/>
    <property type="evidence" value="ECO:0007669"/>
    <property type="project" value="TreeGrafter"/>
</dbReference>
<feature type="compositionally biased region" description="Polar residues" evidence="1">
    <location>
        <begin position="114"/>
        <end position="130"/>
    </location>
</feature>
<proteinExistence type="predicted"/>
<evidence type="ECO:0000313" key="3">
    <source>
        <dbReference type="Proteomes" id="UP000807504"/>
    </source>
</evidence>
<dbReference type="GO" id="GO:0060090">
    <property type="term" value="F:molecular adaptor activity"/>
    <property type="evidence" value="ECO:0007669"/>
    <property type="project" value="InterPro"/>
</dbReference>
<feature type="compositionally biased region" description="Polar residues" evidence="1">
    <location>
        <begin position="140"/>
        <end position="159"/>
    </location>
</feature>
<reference evidence="2" key="1">
    <citation type="journal article" date="2020" name="bioRxiv">
        <title>Chromosome-level reference genome of the European wasp spider Argiope bruennichi: a resource for studies on range expansion and evolutionary adaptation.</title>
        <authorList>
            <person name="Sheffer M.M."/>
            <person name="Hoppe A."/>
            <person name="Krehenwinkel H."/>
            <person name="Uhl G."/>
            <person name="Kuss A.W."/>
            <person name="Jensen L."/>
            <person name="Jensen C."/>
            <person name="Gillespie R.G."/>
            <person name="Hoff K.J."/>
            <person name="Prost S."/>
        </authorList>
    </citation>
    <scope>NUCLEOTIDE SEQUENCE</scope>
</reference>
<evidence type="ECO:0000256" key="1">
    <source>
        <dbReference type="SAM" id="MobiDB-lite"/>
    </source>
</evidence>
<feature type="compositionally biased region" description="Basic and acidic residues" evidence="1">
    <location>
        <begin position="52"/>
        <end position="66"/>
    </location>
</feature>
<evidence type="ECO:0000313" key="2">
    <source>
        <dbReference type="EMBL" id="KAF8787220.1"/>
    </source>
</evidence>
<keyword evidence="3" id="KW-1185">Reference proteome</keyword>
<dbReference type="Proteomes" id="UP000807504">
    <property type="component" value="Unassembled WGS sequence"/>
</dbReference>
<feature type="region of interest" description="Disordered" evidence="1">
    <location>
        <begin position="40"/>
        <end position="159"/>
    </location>
</feature>
<feature type="compositionally biased region" description="Polar residues" evidence="1">
    <location>
        <begin position="82"/>
        <end position="98"/>
    </location>
</feature>
<comment type="caution">
    <text evidence="2">The sequence shown here is derived from an EMBL/GenBank/DDBJ whole genome shotgun (WGS) entry which is preliminary data.</text>
</comment>
<protein>
    <submittedName>
        <fullName evidence="2">Protein salvador like protein</fullName>
    </submittedName>
</protein>
<dbReference type="GO" id="GO:0006915">
    <property type="term" value="P:apoptotic process"/>
    <property type="evidence" value="ECO:0007669"/>
    <property type="project" value="InterPro"/>
</dbReference>
<dbReference type="InterPro" id="IPR030030">
    <property type="entry name" value="Sav"/>
</dbReference>
<dbReference type="PANTHER" id="PTHR47522">
    <property type="entry name" value="SALVADOR FAMILY WW DOMAIN-CONTAINING PROTEIN 1"/>
    <property type="match status" value="1"/>
</dbReference>
<name>A0A8T0FD29_ARGBR</name>